<dbReference type="InterPro" id="IPR017853">
    <property type="entry name" value="GH"/>
</dbReference>
<feature type="transmembrane region" description="Helical" evidence="7">
    <location>
        <begin position="450"/>
        <end position="470"/>
    </location>
</feature>
<organism evidence="9 10">
    <name type="scientific">Oldenlandia corymbosa var. corymbosa</name>
    <dbReference type="NCBI Taxonomy" id="529605"/>
    <lineage>
        <taxon>Eukaryota</taxon>
        <taxon>Viridiplantae</taxon>
        <taxon>Streptophyta</taxon>
        <taxon>Embryophyta</taxon>
        <taxon>Tracheophyta</taxon>
        <taxon>Spermatophyta</taxon>
        <taxon>Magnoliopsida</taxon>
        <taxon>eudicotyledons</taxon>
        <taxon>Gunneridae</taxon>
        <taxon>Pentapetalae</taxon>
        <taxon>asterids</taxon>
        <taxon>lamiids</taxon>
        <taxon>Gentianales</taxon>
        <taxon>Rubiaceae</taxon>
        <taxon>Rubioideae</taxon>
        <taxon>Spermacoceae</taxon>
        <taxon>Hedyotis-Oldenlandia complex</taxon>
        <taxon>Oldenlandia</taxon>
    </lineage>
</organism>
<keyword evidence="7" id="KW-0472">Membrane</keyword>
<dbReference type="GO" id="GO:0005975">
    <property type="term" value="P:carbohydrate metabolic process"/>
    <property type="evidence" value="ECO:0007669"/>
    <property type="project" value="InterPro"/>
</dbReference>
<dbReference type="Gene3D" id="3.20.20.80">
    <property type="entry name" value="Glycosidases"/>
    <property type="match status" value="1"/>
</dbReference>
<dbReference type="InterPro" id="IPR012946">
    <property type="entry name" value="X8"/>
</dbReference>
<keyword evidence="4" id="KW-1015">Disulfide bond</keyword>
<keyword evidence="10" id="KW-1185">Reference proteome</keyword>
<keyword evidence="7" id="KW-1133">Transmembrane helix</keyword>
<evidence type="ECO:0000259" key="8">
    <source>
        <dbReference type="SMART" id="SM00768"/>
    </source>
</evidence>
<keyword evidence="2" id="KW-0732">Signal</keyword>
<reference evidence="9" key="1">
    <citation type="submission" date="2023-03" db="EMBL/GenBank/DDBJ databases">
        <authorList>
            <person name="Julca I."/>
        </authorList>
    </citation>
    <scope>NUCLEOTIDE SEQUENCE</scope>
</reference>
<evidence type="ECO:0000256" key="2">
    <source>
        <dbReference type="ARBA" id="ARBA00022729"/>
    </source>
</evidence>
<evidence type="ECO:0000256" key="4">
    <source>
        <dbReference type="ARBA" id="ARBA00023157"/>
    </source>
</evidence>
<dbReference type="SMART" id="SM00768">
    <property type="entry name" value="X8"/>
    <property type="match status" value="1"/>
</dbReference>
<dbReference type="InterPro" id="IPR044965">
    <property type="entry name" value="Glyco_hydro_17_plant"/>
</dbReference>
<dbReference type="PANTHER" id="PTHR32227">
    <property type="entry name" value="GLUCAN ENDO-1,3-BETA-GLUCOSIDASE BG1-RELATED-RELATED"/>
    <property type="match status" value="1"/>
</dbReference>
<evidence type="ECO:0000256" key="5">
    <source>
        <dbReference type="ARBA" id="ARBA00023295"/>
    </source>
</evidence>
<feature type="domain" description="X8" evidence="8">
    <location>
        <begin position="334"/>
        <end position="422"/>
    </location>
</feature>
<keyword evidence="3" id="KW-0378">Hydrolase</keyword>
<accession>A0AAV1EGA1</accession>
<protein>
    <submittedName>
        <fullName evidence="9">OLC1v1020304C1</fullName>
    </submittedName>
</protein>
<dbReference type="SUPFAM" id="SSF51445">
    <property type="entry name" value="(Trans)glycosidases"/>
    <property type="match status" value="1"/>
</dbReference>
<proteinExistence type="inferred from homology"/>
<evidence type="ECO:0000313" key="9">
    <source>
        <dbReference type="EMBL" id="CAI9118704.1"/>
    </source>
</evidence>
<comment type="similarity">
    <text evidence="1 6">Belongs to the glycosyl hydrolase 17 family.</text>
</comment>
<dbReference type="AlphaFoldDB" id="A0AAV1EGA1"/>
<dbReference type="Proteomes" id="UP001161247">
    <property type="component" value="Chromosome 9"/>
</dbReference>
<name>A0AAV1EGA1_OLDCO</name>
<sequence>MATQRMIPSMVVDMLLQNNISDVKLYSSSDNVMAPFGGTNIKLSITLTNQELQYVKNDEDAKKWINENIKIYMDKNVIFRYVMVGTQPLSTKFSLESKKYINSVDVHERIQRKLDETYPQVKAIMSHYVDILQEDFTKPSEAEFKPELKDLLTKSCRIIRASKSSFWIDYFPILVLKERYNNDTEFGFFDNNSTTKFTDGDLTYSNAFEAMYDSVVWALEKLGFPDIPVSLGSVGWPTDGHPGASTENAERFLQGLIKFAKTNKGTPKRPGISIDAYIHNLADENALTITIGEFTRHWGIYHFDGKPKLHLDFEGKERKIYPVSGLGITHMPRRWCVFDDRIKDVTPADLDPYYKKACSVADCTAAAPGGSCGNLPFPANYSYGFNMGFQGRRQKVQGNNSCDYGGYGVIVTEEPTYKNCVFPVEIISAETTNFLGQLQQAQGFGIRPSLFTSLVAALLQILFIVFSLRFTCQ</sequence>
<gene>
    <name evidence="9" type="ORF">OLC1_LOCUS24511</name>
</gene>
<evidence type="ECO:0000256" key="7">
    <source>
        <dbReference type="SAM" id="Phobius"/>
    </source>
</evidence>
<keyword evidence="5" id="KW-0326">Glycosidase</keyword>
<evidence type="ECO:0000256" key="1">
    <source>
        <dbReference type="ARBA" id="ARBA00008773"/>
    </source>
</evidence>
<dbReference type="EMBL" id="OX459126">
    <property type="protein sequence ID" value="CAI9118704.1"/>
    <property type="molecule type" value="Genomic_DNA"/>
</dbReference>
<evidence type="ECO:0000313" key="10">
    <source>
        <dbReference type="Proteomes" id="UP001161247"/>
    </source>
</evidence>
<dbReference type="InterPro" id="IPR000490">
    <property type="entry name" value="Glyco_hydro_17"/>
</dbReference>
<dbReference type="Pfam" id="PF00332">
    <property type="entry name" value="Glyco_hydro_17"/>
    <property type="match status" value="1"/>
</dbReference>
<evidence type="ECO:0000256" key="3">
    <source>
        <dbReference type="ARBA" id="ARBA00022801"/>
    </source>
</evidence>
<dbReference type="GO" id="GO:0004553">
    <property type="term" value="F:hydrolase activity, hydrolyzing O-glycosyl compounds"/>
    <property type="evidence" value="ECO:0007669"/>
    <property type="project" value="InterPro"/>
</dbReference>
<evidence type="ECO:0000256" key="6">
    <source>
        <dbReference type="RuleBase" id="RU004335"/>
    </source>
</evidence>
<keyword evidence="7" id="KW-0812">Transmembrane</keyword>